<dbReference type="SUPFAM" id="SSF51735">
    <property type="entry name" value="NAD(P)-binding Rossmann-fold domains"/>
    <property type="match status" value="1"/>
</dbReference>
<evidence type="ECO:0000313" key="3">
    <source>
        <dbReference type="Proteomes" id="UP000192343"/>
    </source>
</evidence>
<dbReference type="PANTHER" id="PTHR42879">
    <property type="entry name" value="3-OXOACYL-(ACYL-CARRIER-PROTEIN) REDUCTASE"/>
    <property type="match status" value="1"/>
</dbReference>
<dbReference type="PROSITE" id="PS00061">
    <property type="entry name" value="ADH_SHORT"/>
    <property type="match status" value="1"/>
</dbReference>
<protein>
    <submittedName>
        <fullName evidence="2">Dehydrogenase</fullName>
    </submittedName>
</protein>
<dbReference type="OrthoDB" id="1999550at2"/>
<accession>A0A1Y1S375</accession>
<name>A0A1Y1S375_9SPIO</name>
<dbReference type="PANTHER" id="PTHR42879:SF2">
    <property type="entry name" value="3-OXOACYL-[ACYL-CARRIER-PROTEIN] REDUCTASE FABG"/>
    <property type="match status" value="1"/>
</dbReference>
<sequence length="278" mass="29457">MSERFLEGRVALVTGGASGMGRAMALAFAKAGADVSIGSLLSNRRETKADGELVNMPGSEEMDRTKKEIESFGVRALAVELDVTSTESCENFYAETVKAFGKVDILANAAGITAEHGVVDHPEGLWLKVMDVNANGPFRMSKLCLPGMMERKWGRIITISSTAGNVGAPMSPAYCASKAAVLGMTRAMALEGAEQGVTANAICPGWVETDFGRDWISDIAEKQMNMKGDELIAQEAGNNPQKRLIKPEEIGATALFLTSDGAYGINGQDITVSGGSLW</sequence>
<comment type="caution">
    <text evidence="2">The sequence shown here is derived from an EMBL/GenBank/DDBJ whole genome shotgun (WGS) entry which is preliminary data.</text>
</comment>
<dbReference type="FunFam" id="3.40.50.720:FF:000084">
    <property type="entry name" value="Short-chain dehydrogenase reductase"/>
    <property type="match status" value="1"/>
</dbReference>
<dbReference type="PRINTS" id="PR00080">
    <property type="entry name" value="SDRFAMILY"/>
</dbReference>
<comment type="similarity">
    <text evidence="1">Belongs to the short-chain dehydrogenases/reductases (SDR) family.</text>
</comment>
<dbReference type="InterPro" id="IPR002347">
    <property type="entry name" value="SDR_fam"/>
</dbReference>
<dbReference type="InterPro" id="IPR050259">
    <property type="entry name" value="SDR"/>
</dbReference>
<dbReference type="InterPro" id="IPR020904">
    <property type="entry name" value="Sc_DH/Rdtase_CS"/>
</dbReference>
<dbReference type="RefSeq" id="WP_083047564.1">
    <property type="nucleotide sequence ID" value="NZ_MWQY01000001.1"/>
</dbReference>
<dbReference type="GO" id="GO:0032787">
    <property type="term" value="P:monocarboxylic acid metabolic process"/>
    <property type="evidence" value="ECO:0007669"/>
    <property type="project" value="UniProtKB-ARBA"/>
</dbReference>
<evidence type="ECO:0000313" key="2">
    <source>
        <dbReference type="EMBL" id="ORC38438.1"/>
    </source>
</evidence>
<keyword evidence="3" id="KW-1185">Reference proteome</keyword>
<evidence type="ECO:0000256" key="1">
    <source>
        <dbReference type="ARBA" id="ARBA00006484"/>
    </source>
</evidence>
<dbReference type="PRINTS" id="PR00081">
    <property type="entry name" value="GDHRDH"/>
</dbReference>
<organism evidence="2 3">
    <name type="scientific">Marispirochaeta aestuarii</name>
    <dbReference type="NCBI Taxonomy" id="1963862"/>
    <lineage>
        <taxon>Bacteria</taxon>
        <taxon>Pseudomonadati</taxon>
        <taxon>Spirochaetota</taxon>
        <taxon>Spirochaetia</taxon>
        <taxon>Spirochaetales</taxon>
        <taxon>Spirochaetaceae</taxon>
        <taxon>Marispirochaeta</taxon>
    </lineage>
</organism>
<gene>
    <name evidence="2" type="ORF">B4O97_01385</name>
</gene>
<dbReference type="Proteomes" id="UP000192343">
    <property type="component" value="Unassembled WGS sequence"/>
</dbReference>
<reference evidence="2 3" key="1">
    <citation type="submission" date="2017-03" db="EMBL/GenBank/DDBJ databases">
        <title>Draft Genome sequence of Marispirochaeta sp. strain JC444.</title>
        <authorList>
            <person name="Shivani Y."/>
            <person name="Subhash Y."/>
            <person name="Sasikala C."/>
            <person name="Ramana C."/>
        </authorList>
    </citation>
    <scope>NUCLEOTIDE SEQUENCE [LARGE SCALE GENOMIC DNA]</scope>
    <source>
        <strain evidence="2 3">JC444</strain>
    </source>
</reference>
<dbReference type="InterPro" id="IPR036291">
    <property type="entry name" value="NAD(P)-bd_dom_sf"/>
</dbReference>
<dbReference type="STRING" id="1963862.B4O97_01385"/>
<dbReference type="CDD" id="cd05233">
    <property type="entry name" value="SDR_c"/>
    <property type="match status" value="1"/>
</dbReference>
<dbReference type="Pfam" id="PF13561">
    <property type="entry name" value="adh_short_C2"/>
    <property type="match status" value="1"/>
</dbReference>
<proteinExistence type="inferred from homology"/>
<dbReference type="EMBL" id="MWQY01000001">
    <property type="protein sequence ID" value="ORC38438.1"/>
    <property type="molecule type" value="Genomic_DNA"/>
</dbReference>
<dbReference type="Gene3D" id="3.40.50.720">
    <property type="entry name" value="NAD(P)-binding Rossmann-like Domain"/>
    <property type="match status" value="1"/>
</dbReference>
<dbReference type="AlphaFoldDB" id="A0A1Y1S375"/>